<organism evidence="1 2">
    <name type="scientific">Polymorphospora rubra</name>
    <dbReference type="NCBI Taxonomy" id="338584"/>
    <lineage>
        <taxon>Bacteria</taxon>
        <taxon>Bacillati</taxon>
        <taxon>Actinomycetota</taxon>
        <taxon>Actinomycetes</taxon>
        <taxon>Micromonosporales</taxon>
        <taxon>Micromonosporaceae</taxon>
        <taxon>Polymorphospora</taxon>
    </lineage>
</organism>
<evidence type="ECO:0000313" key="2">
    <source>
        <dbReference type="Proteomes" id="UP000680866"/>
    </source>
</evidence>
<sequence>MVDGVGRLVCRCCGQWRVTVETIRGRHLYRLAHRQRPGAGEGVEVVGEVPTVGALENLLYVHARLTLADLADAAR</sequence>
<dbReference type="AlphaFoldDB" id="A0A810N819"/>
<keyword evidence="2" id="KW-1185">Reference proteome</keyword>
<protein>
    <submittedName>
        <fullName evidence="1">Uncharacterized protein</fullName>
    </submittedName>
</protein>
<dbReference type="Proteomes" id="UP000680866">
    <property type="component" value="Chromosome"/>
</dbReference>
<evidence type="ECO:0000313" key="1">
    <source>
        <dbReference type="EMBL" id="BCJ67545.1"/>
    </source>
</evidence>
<dbReference type="EMBL" id="AP023359">
    <property type="protein sequence ID" value="BCJ67545.1"/>
    <property type="molecule type" value="Genomic_DNA"/>
</dbReference>
<gene>
    <name evidence="1" type="ORF">Prubr_45660</name>
</gene>
<proteinExistence type="predicted"/>
<name>A0A810N819_9ACTN</name>
<reference evidence="1" key="1">
    <citation type="submission" date="2020-08" db="EMBL/GenBank/DDBJ databases">
        <title>Whole genome shotgun sequence of Polymorphospora rubra NBRC 101157.</title>
        <authorList>
            <person name="Komaki H."/>
            <person name="Tamura T."/>
        </authorList>
    </citation>
    <scope>NUCLEOTIDE SEQUENCE</scope>
    <source>
        <strain evidence="1">NBRC 101157</strain>
    </source>
</reference>
<dbReference type="KEGG" id="pry:Prubr_45660"/>
<accession>A0A810N819</accession>